<dbReference type="InterPro" id="IPR051127">
    <property type="entry name" value="Fungal_SecMet_Regulators"/>
</dbReference>
<dbReference type="GO" id="GO:0000978">
    <property type="term" value="F:RNA polymerase II cis-regulatory region sequence-specific DNA binding"/>
    <property type="evidence" value="ECO:0007669"/>
    <property type="project" value="TreeGrafter"/>
</dbReference>
<dbReference type="HOGENOM" id="CLU_010170_2_0_1"/>
<evidence type="ECO:0000256" key="5">
    <source>
        <dbReference type="SAM" id="MobiDB-lite"/>
    </source>
</evidence>
<dbReference type="InterPro" id="IPR036864">
    <property type="entry name" value="Zn2-C6_fun-type_DNA-bd_sf"/>
</dbReference>
<dbReference type="GO" id="GO:0006351">
    <property type="term" value="P:DNA-templated transcription"/>
    <property type="evidence" value="ECO:0007669"/>
    <property type="project" value="InterPro"/>
</dbReference>
<accession>A0A084FWM5</accession>
<proteinExistence type="predicted"/>
<dbReference type="KEGG" id="sapo:SAPIO_CDS9353"/>
<dbReference type="GO" id="GO:0000435">
    <property type="term" value="P:positive regulation of transcription from RNA polymerase II promoter by galactose"/>
    <property type="evidence" value="ECO:0007669"/>
    <property type="project" value="TreeGrafter"/>
</dbReference>
<dbReference type="CDD" id="cd00067">
    <property type="entry name" value="GAL4"/>
    <property type="match status" value="1"/>
</dbReference>
<sequence>MDHTNTAPASPAAASPPATTKIIRRRIANACDGCKARKVKCDGRQPCSYCVRRQRQHACHYAQPRRPRQRPPSVASSEGPSLPPLPQSPPQSTVSLRASASSTTRDTSQLDDGSSGRRVGSPALQQQSDKIESAEDDTEVPREARLLFDPQGQLIFIGDCAPLSLFQSVRQLVTSRISPNAFAPETSRYSVLENAAALASSSQSESHGPPDVRPIDVASVVSSYVSVTTGLVDLFDESSLADDLLLWVNVNKKPQNLTSVINYLILAIGGLKDDEMSSQVYFDYARNQAFATLSGNLGVGTVQAFILMTVYMLCSCQINSAFLVFGVAARAAYSIGLHRTEVNARFGPEMHRQRDRLWKSLRVVDLFLSTSMGRPPATSDVDCTVPYRSLGEGGNETFDLLNASVQILLITEGIVTKIYSRKKISLLLTEGVSLQLREWSARWLRRLKEVVARPSDHSQSEVSGACQVLSSYYYAVILVSRPFLMYELFRRLSDGPDSDAPSVTPPVLTSGKSKLADACIDAASLMVEPILDLVEQRLLSSRMPLLVSWLFASSLVLGVGLLGGFGRILEKHTRMSIQALDYFAKSDTHARQYSLIAQSLLTTALAHLEKRELQERLRRTESSSQLFGFIPHDDGHLRRNDASPSDQPRRMNDASSPDQFSAQTAMSPAASVSRRHDPPERSYPQQRPFSMSSPRAGDVDFFGLGDALMGQDGNFWNTYQDDGDPGLTLNLFPLLEASGGIDLAHYL</sequence>
<evidence type="ECO:0000256" key="1">
    <source>
        <dbReference type="ARBA" id="ARBA00022723"/>
    </source>
</evidence>
<evidence type="ECO:0000313" key="8">
    <source>
        <dbReference type="EMBL" id="KEZ39487.1"/>
    </source>
</evidence>
<feature type="compositionally biased region" description="Polar residues" evidence="5">
    <location>
        <begin position="653"/>
        <end position="666"/>
    </location>
</feature>
<dbReference type="GO" id="GO:0000981">
    <property type="term" value="F:DNA-binding transcription factor activity, RNA polymerase II-specific"/>
    <property type="evidence" value="ECO:0007669"/>
    <property type="project" value="InterPro"/>
</dbReference>
<dbReference type="SUPFAM" id="SSF57701">
    <property type="entry name" value="Zn2/Cys6 DNA-binding domain"/>
    <property type="match status" value="1"/>
</dbReference>
<dbReference type="SMART" id="SM00066">
    <property type="entry name" value="GAL4"/>
    <property type="match status" value="1"/>
</dbReference>
<feature type="compositionally biased region" description="Basic residues" evidence="5">
    <location>
        <begin position="58"/>
        <end position="69"/>
    </location>
</feature>
<dbReference type="RefSeq" id="XP_016639286.1">
    <property type="nucleotide sequence ID" value="XM_016790776.1"/>
</dbReference>
<evidence type="ECO:0000256" key="4">
    <source>
        <dbReference type="ARBA" id="ARBA00023242"/>
    </source>
</evidence>
<evidence type="ECO:0000313" key="9">
    <source>
        <dbReference type="Proteomes" id="UP000028545"/>
    </source>
</evidence>
<feature type="compositionally biased region" description="Basic and acidic residues" evidence="5">
    <location>
        <begin position="129"/>
        <end position="139"/>
    </location>
</feature>
<dbReference type="GO" id="GO:0008270">
    <property type="term" value="F:zinc ion binding"/>
    <property type="evidence" value="ECO:0007669"/>
    <property type="project" value="InterPro"/>
</dbReference>
<dbReference type="VEuPathDB" id="FungiDB:SAPIO_CDS9353"/>
<keyword evidence="2" id="KW-0805">Transcription regulation</keyword>
<feature type="domain" description="Zn(2)-C6 fungal-type" evidence="7">
    <location>
        <begin position="30"/>
        <end position="61"/>
    </location>
</feature>
<feature type="compositionally biased region" description="Polar residues" evidence="5">
    <location>
        <begin position="683"/>
        <end position="693"/>
    </location>
</feature>
<dbReference type="CDD" id="cd12148">
    <property type="entry name" value="fungal_TF_MHR"/>
    <property type="match status" value="1"/>
</dbReference>
<dbReference type="GeneID" id="27728425"/>
<dbReference type="OMA" id="RDRIWKS"/>
<organism evidence="8 9">
    <name type="scientific">Pseudallescheria apiosperma</name>
    <name type="common">Scedosporium apiospermum</name>
    <dbReference type="NCBI Taxonomy" id="563466"/>
    <lineage>
        <taxon>Eukaryota</taxon>
        <taxon>Fungi</taxon>
        <taxon>Dikarya</taxon>
        <taxon>Ascomycota</taxon>
        <taxon>Pezizomycotina</taxon>
        <taxon>Sordariomycetes</taxon>
        <taxon>Hypocreomycetidae</taxon>
        <taxon>Microascales</taxon>
        <taxon>Microascaceae</taxon>
        <taxon>Scedosporium</taxon>
    </lineage>
</organism>
<evidence type="ECO:0000259" key="7">
    <source>
        <dbReference type="PROSITE" id="PS50048"/>
    </source>
</evidence>
<dbReference type="PROSITE" id="PS00463">
    <property type="entry name" value="ZN2_CY6_FUNGAL_1"/>
    <property type="match status" value="1"/>
</dbReference>
<protein>
    <recommendedName>
        <fullName evidence="7">Zn(2)-C6 fungal-type domain-containing protein</fullName>
    </recommendedName>
</protein>
<evidence type="ECO:0000256" key="2">
    <source>
        <dbReference type="ARBA" id="ARBA00023015"/>
    </source>
</evidence>
<dbReference type="InterPro" id="IPR007219">
    <property type="entry name" value="XnlR_reg_dom"/>
</dbReference>
<feature type="compositionally biased region" description="Basic and acidic residues" evidence="5">
    <location>
        <begin position="631"/>
        <end position="652"/>
    </location>
</feature>
<dbReference type="InterPro" id="IPR001138">
    <property type="entry name" value="Zn2Cys6_DnaBD"/>
</dbReference>
<dbReference type="SMART" id="SM00906">
    <property type="entry name" value="Fungal_trans"/>
    <property type="match status" value="1"/>
</dbReference>
<dbReference type="PROSITE" id="PS50048">
    <property type="entry name" value="ZN2_CY6_FUNGAL_2"/>
    <property type="match status" value="1"/>
</dbReference>
<dbReference type="EMBL" id="JOWA01000143">
    <property type="protein sequence ID" value="KEZ39487.1"/>
    <property type="molecule type" value="Genomic_DNA"/>
</dbReference>
<evidence type="ECO:0000256" key="6">
    <source>
        <dbReference type="SAM" id="Phobius"/>
    </source>
</evidence>
<dbReference type="Pfam" id="PF04082">
    <property type="entry name" value="Fungal_trans"/>
    <property type="match status" value="1"/>
</dbReference>
<keyword evidence="1" id="KW-0479">Metal-binding</keyword>
<dbReference type="OrthoDB" id="2351791at2759"/>
<dbReference type="Proteomes" id="UP000028545">
    <property type="component" value="Unassembled WGS sequence"/>
</dbReference>
<comment type="caution">
    <text evidence="8">The sequence shown here is derived from an EMBL/GenBank/DDBJ whole genome shotgun (WGS) entry which is preliminary data.</text>
</comment>
<feature type="region of interest" description="Disordered" evidence="5">
    <location>
        <begin position="58"/>
        <end position="139"/>
    </location>
</feature>
<reference evidence="8 9" key="1">
    <citation type="journal article" date="2014" name="Genome Announc.">
        <title>Draft genome sequence of the pathogenic fungus Scedosporium apiospermum.</title>
        <authorList>
            <person name="Vandeputte P."/>
            <person name="Ghamrawi S."/>
            <person name="Rechenmann M."/>
            <person name="Iltis A."/>
            <person name="Giraud S."/>
            <person name="Fleury M."/>
            <person name="Thornton C."/>
            <person name="Delhaes L."/>
            <person name="Meyer W."/>
            <person name="Papon N."/>
            <person name="Bouchara J.P."/>
        </authorList>
    </citation>
    <scope>NUCLEOTIDE SEQUENCE [LARGE SCALE GENOMIC DNA]</scope>
    <source>
        <strain evidence="8 9">IHEM 14462</strain>
    </source>
</reference>
<feature type="compositionally biased region" description="Low complexity" evidence="5">
    <location>
        <begin position="90"/>
        <end position="107"/>
    </location>
</feature>
<dbReference type="PANTHER" id="PTHR47424:SF9">
    <property type="entry name" value="TAH-2"/>
    <property type="match status" value="1"/>
</dbReference>
<keyword evidence="3" id="KW-0804">Transcription</keyword>
<dbReference type="Gene3D" id="4.10.240.10">
    <property type="entry name" value="Zn(2)-C6 fungal-type DNA-binding domain"/>
    <property type="match status" value="1"/>
</dbReference>
<evidence type="ECO:0000256" key="3">
    <source>
        <dbReference type="ARBA" id="ARBA00023163"/>
    </source>
</evidence>
<name>A0A084FWM5_PSEDA</name>
<keyword evidence="6" id="KW-0812">Transmembrane</keyword>
<dbReference type="GO" id="GO:0005634">
    <property type="term" value="C:nucleus"/>
    <property type="evidence" value="ECO:0007669"/>
    <property type="project" value="TreeGrafter"/>
</dbReference>
<keyword evidence="4" id="KW-0539">Nucleus</keyword>
<keyword evidence="6" id="KW-1133">Transmembrane helix</keyword>
<feature type="transmembrane region" description="Helical" evidence="6">
    <location>
        <begin position="546"/>
        <end position="565"/>
    </location>
</feature>
<dbReference type="PANTHER" id="PTHR47424">
    <property type="entry name" value="REGULATORY PROTEIN GAL4"/>
    <property type="match status" value="1"/>
</dbReference>
<feature type="region of interest" description="Disordered" evidence="5">
    <location>
        <begin position="627"/>
        <end position="696"/>
    </location>
</feature>
<keyword evidence="9" id="KW-1185">Reference proteome</keyword>
<keyword evidence="6" id="KW-0472">Membrane</keyword>
<dbReference type="AlphaFoldDB" id="A0A084FWM5"/>
<gene>
    <name evidence="8" type="ORF">SAPIO_CDS9353</name>
</gene>
<dbReference type="Pfam" id="PF00172">
    <property type="entry name" value="Zn_clus"/>
    <property type="match status" value="1"/>
</dbReference>